<protein>
    <recommendedName>
        <fullName evidence="1">ACT domain-containing protein</fullName>
    </recommendedName>
</protein>
<dbReference type="AlphaFoldDB" id="A0A5J4Z577"/>
<dbReference type="InterPro" id="IPR050990">
    <property type="entry name" value="UPF0237/GcvR_regulator"/>
</dbReference>
<dbReference type="OMA" id="GADNPGI"/>
<dbReference type="InterPro" id="IPR045865">
    <property type="entry name" value="ACT-like_dom_sf"/>
</dbReference>
<evidence type="ECO:0000259" key="1">
    <source>
        <dbReference type="PROSITE" id="PS51671"/>
    </source>
</evidence>
<keyword evidence="3" id="KW-1185">Reference proteome</keyword>
<feature type="domain" description="ACT" evidence="1">
    <location>
        <begin position="154"/>
        <end position="236"/>
    </location>
</feature>
<sequence length="236" mass="24701">MASIMARLGGSSVLRRLGVPAAAAAAAAAGGAPRAWNAPRASASLAELRRAFMAGPEASSTHVLFMSGPDRAGVVSKLAATVSEMGGNMEASRSTLLGDQFSLIALMSIPESSMPSLSSALQERMKEYVVYTRPAGRVKAADAKKMTAGMTQYELQLEGPDSVGIISAVTESMARCSVSILDMQTDLTTAPFAGFPMFVLTARFGANKDSLAKLQNMLQSVEDDFGLTITVNEVDK</sequence>
<proteinExistence type="predicted"/>
<dbReference type="Gene3D" id="3.30.70.260">
    <property type="match status" value="2"/>
</dbReference>
<name>A0A5J4Z577_PORPP</name>
<dbReference type="SUPFAM" id="SSF55021">
    <property type="entry name" value="ACT-like"/>
    <property type="match status" value="2"/>
</dbReference>
<dbReference type="EMBL" id="VRMN01000001">
    <property type="protein sequence ID" value="KAA8499179.1"/>
    <property type="molecule type" value="Genomic_DNA"/>
</dbReference>
<dbReference type="Pfam" id="PF13740">
    <property type="entry name" value="ACT_6"/>
    <property type="match status" value="2"/>
</dbReference>
<evidence type="ECO:0000313" key="3">
    <source>
        <dbReference type="Proteomes" id="UP000324585"/>
    </source>
</evidence>
<dbReference type="PANTHER" id="PTHR34875:SF6">
    <property type="entry name" value="UPF0237 PROTEIN MJ1558"/>
    <property type="match status" value="1"/>
</dbReference>
<dbReference type="OrthoDB" id="5345392at2759"/>
<feature type="domain" description="ACT" evidence="1">
    <location>
        <begin position="63"/>
        <end position="140"/>
    </location>
</feature>
<gene>
    <name evidence="2" type="ORF">FVE85_6764</name>
</gene>
<dbReference type="InterPro" id="IPR002912">
    <property type="entry name" value="ACT_dom"/>
</dbReference>
<accession>A0A5J4Z577</accession>
<comment type="caution">
    <text evidence="2">The sequence shown here is derived from an EMBL/GenBank/DDBJ whole genome shotgun (WGS) entry which is preliminary data.</text>
</comment>
<dbReference type="PANTHER" id="PTHR34875">
    <property type="entry name" value="UPF0237 PROTEIN MJ1558"/>
    <property type="match status" value="1"/>
</dbReference>
<dbReference type="PROSITE" id="PS51671">
    <property type="entry name" value="ACT"/>
    <property type="match status" value="2"/>
</dbReference>
<organism evidence="2 3">
    <name type="scientific">Porphyridium purpureum</name>
    <name type="common">Red alga</name>
    <name type="synonym">Porphyridium cruentum</name>
    <dbReference type="NCBI Taxonomy" id="35688"/>
    <lineage>
        <taxon>Eukaryota</taxon>
        <taxon>Rhodophyta</taxon>
        <taxon>Bangiophyceae</taxon>
        <taxon>Porphyridiales</taxon>
        <taxon>Porphyridiaceae</taxon>
        <taxon>Porphyridium</taxon>
    </lineage>
</organism>
<evidence type="ECO:0000313" key="2">
    <source>
        <dbReference type="EMBL" id="KAA8499179.1"/>
    </source>
</evidence>
<dbReference type="Proteomes" id="UP000324585">
    <property type="component" value="Unassembled WGS sequence"/>
</dbReference>
<reference evidence="3" key="1">
    <citation type="journal article" date="2019" name="Nat. Commun.">
        <title>Expansion of phycobilisome linker gene families in mesophilic red algae.</title>
        <authorList>
            <person name="Lee J."/>
            <person name="Kim D."/>
            <person name="Bhattacharya D."/>
            <person name="Yoon H.S."/>
        </authorList>
    </citation>
    <scope>NUCLEOTIDE SEQUENCE [LARGE SCALE GENOMIC DNA]</scope>
    <source>
        <strain evidence="3">CCMP 1328</strain>
    </source>
</reference>